<evidence type="ECO:0000313" key="1">
    <source>
        <dbReference type="EMBL" id="RCJ30872.1"/>
    </source>
</evidence>
<reference evidence="1 2" key="1">
    <citation type="submission" date="2016-04" db="EMBL/GenBank/DDBJ databases">
        <authorList>
            <person name="Evans L.H."/>
            <person name="Alamgir A."/>
            <person name="Owens N."/>
            <person name="Weber N.D."/>
            <person name="Virtaneva K."/>
            <person name="Barbian K."/>
            <person name="Babar A."/>
            <person name="Rosenke K."/>
        </authorList>
    </citation>
    <scope>NUCLEOTIDE SEQUENCE [LARGE SCALE GENOMIC DNA]</scope>
    <source>
        <strain evidence="1">NIES-2108</strain>
    </source>
</reference>
<organism evidence="1 2">
    <name type="scientific">Nostoc punctiforme NIES-2108</name>
    <dbReference type="NCBI Taxonomy" id="1356359"/>
    <lineage>
        <taxon>Bacteria</taxon>
        <taxon>Bacillati</taxon>
        <taxon>Cyanobacteriota</taxon>
        <taxon>Cyanophyceae</taxon>
        <taxon>Nostocales</taxon>
        <taxon>Nostocaceae</taxon>
        <taxon>Nostoc</taxon>
    </lineage>
</organism>
<comment type="caution">
    <text evidence="1">The sequence shown here is derived from an EMBL/GenBank/DDBJ whole genome shotgun (WGS) entry which is preliminary data.</text>
</comment>
<dbReference type="AlphaFoldDB" id="A0A367R614"/>
<gene>
    <name evidence="1" type="ORF">A6769_32395</name>
</gene>
<evidence type="ECO:0000313" key="2">
    <source>
        <dbReference type="Proteomes" id="UP000252085"/>
    </source>
</evidence>
<accession>A0A367R614</accession>
<protein>
    <recommendedName>
        <fullName evidence="3">Bacteriocin</fullName>
    </recommendedName>
</protein>
<name>A0A367R614_NOSPU</name>
<dbReference type="Proteomes" id="UP000252085">
    <property type="component" value="Unassembled WGS sequence"/>
</dbReference>
<proteinExistence type="predicted"/>
<dbReference type="EMBL" id="LXQE01000181">
    <property type="protein sequence ID" value="RCJ30872.1"/>
    <property type="molecule type" value="Genomic_DNA"/>
</dbReference>
<evidence type="ECO:0008006" key="3">
    <source>
        <dbReference type="Google" id="ProtNLM"/>
    </source>
</evidence>
<sequence length="91" mass="9614">MSINKNESLKIENQEELFEVLSDECCEQLTGGKSWWKKAVKVVSHATVKTLNNAGNGVTQAGGMTALGLYTAGELALESTGIVGEGQLDGN</sequence>